<proteinExistence type="predicted"/>
<protein>
    <submittedName>
        <fullName evidence="3">Uncharacterized protein</fullName>
    </submittedName>
</protein>
<feature type="region of interest" description="Disordered" evidence="2">
    <location>
        <begin position="1"/>
        <end position="24"/>
    </location>
</feature>
<dbReference type="Gene3D" id="3.40.50.300">
    <property type="entry name" value="P-loop containing nucleotide triphosphate hydrolases"/>
    <property type="match status" value="1"/>
</dbReference>
<evidence type="ECO:0000256" key="1">
    <source>
        <dbReference type="ARBA" id="ARBA00022737"/>
    </source>
</evidence>
<dbReference type="AlphaFoldDB" id="A0A8S9FG89"/>
<keyword evidence="1" id="KW-0677">Repeat</keyword>
<evidence type="ECO:0000313" key="3">
    <source>
        <dbReference type="EMBL" id="KAF2532693.1"/>
    </source>
</evidence>
<sequence length="247" mass="28144">MEEDCSGSSWEEALALQDSSSSDDDTGEKLYERLHKISCGVGLHKRYASASNQVFQWWLEDENIISRSSVLWLEEYLCRWKNTLVVVSHCLYRYSVVLHFPEPTELRLAPPLLQLIEVSFSYPDMPDFRLSDVDVLPALCRPVNNGGDTTFFVFILTKRATKRRCVPSWASLGYLTIDALADALDGFKGGVVLVSHDSRLISRVCEDEDKSEIWVVQDGTVTFFQGTFVEFKEELKREIKAEVDELS</sequence>
<evidence type="ECO:0000256" key="2">
    <source>
        <dbReference type="SAM" id="MobiDB-lite"/>
    </source>
</evidence>
<dbReference type="InterPro" id="IPR050611">
    <property type="entry name" value="ABCF"/>
</dbReference>
<dbReference type="PANTHER" id="PTHR19211">
    <property type="entry name" value="ATP-BINDING TRANSPORT PROTEIN-RELATED"/>
    <property type="match status" value="1"/>
</dbReference>
<reference evidence="3" key="1">
    <citation type="submission" date="2019-12" db="EMBL/GenBank/DDBJ databases">
        <title>Genome sequencing and annotation of Brassica cretica.</title>
        <authorList>
            <person name="Studholme D.J."/>
            <person name="Sarris P.F."/>
        </authorList>
    </citation>
    <scope>NUCLEOTIDE SEQUENCE</scope>
    <source>
        <strain evidence="3">PFS-102/07</strain>
        <tissue evidence="3">Leaf</tissue>
    </source>
</reference>
<name>A0A8S9FG89_BRACR</name>
<dbReference type="EMBL" id="QGKY02002305">
    <property type="protein sequence ID" value="KAF2532693.1"/>
    <property type="molecule type" value="Genomic_DNA"/>
</dbReference>
<dbReference type="GO" id="GO:0005524">
    <property type="term" value="F:ATP binding"/>
    <property type="evidence" value="ECO:0007669"/>
    <property type="project" value="TreeGrafter"/>
</dbReference>
<dbReference type="InterPro" id="IPR027417">
    <property type="entry name" value="P-loop_NTPase"/>
</dbReference>
<accession>A0A8S9FG89</accession>
<dbReference type="PANTHER" id="PTHR19211:SF14">
    <property type="entry name" value="ATP-BINDING CASSETTE SUB-FAMILY F MEMBER 1"/>
    <property type="match status" value="1"/>
</dbReference>
<organism evidence="3">
    <name type="scientific">Brassica cretica</name>
    <name type="common">Mustard</name>
    <dbReference type="NCBI Taxonomy" id="69181"/>
    <lineage>
        <taxon>Eukaryota</taxon>
        <taxon>Viridiplantae</taxon>
        <taxon>Streptophyta</taxon>
        <taxon>Embryophyta</taxon>
        <taxon>Tracheophyta</taxon>
        <taxon>Spermatophyta</taxon>
        <taxon>Magnoliopsida</taxon>
        <taxon>eudicotyledons</taxon>
        <taxon>Gunneridae</taxon>
        <taxon>Pentapetalae</taxon>
        <taxon>rosids</taxon>
        <taxon>malvids</taxon>
        <taxon>Brassicales</taxon>
        <taxon>Brassicaceae</taxon>
        <taxon>Brassiceae</taxon>
        <taxon>Brassica</taxon>
    </lineage>
</organism>
<gene>
    <name evidence="3" type="ORF">F2Q70_00032887</name>
</gene>
<comment type="caution">
    <text evidence="3">The sequence shown here is derived from an EMBL/GenBank/DDBJ whole genome shotgun (WGS) entry which is preliminary data.</text>
</comment>